<dbReference type="STRING" id="403677.D0N4K5"/>
<evidence type="ECO:0000259" key="6">
    <source>
        <dbReference type="PROSITE" id="PS51339"/>
    </source>
</evidence>
<feature type="coiled-coil region" evidence="4">
    <location>
        <begin position="1050"/>
        <end position="1101"/>
    </location>
</feature>
<dbReference type="InterPro" id="IPR011993">
    <property type="entry name" value="PH-like_dom_sf"/>
</dbReference>
<sequence>MEETLRLQFGTASTTIGTQWLALQQANGVAKTPHLLAFEAKGRVRRQTRAAPKQQEDTTTWGGNVHVYDQSGAEPVNESSNNGLWSWGSLSEHNLVEVDEFRPHMPLHNFYEGHAVSNGGNIGNTTMEHAEDRVRTVLEACDQLRLVQGLVDMDSSWGGLAHEMMTYVAEECPGAVIMAVGNDWSYPMAADDEDAMFRAEQNARDRTKTEARKRINVASSVALLSEVSHLLVPVAMSSNSLPSARFSQLGLNRSSCGEVATLVATALELALSAHRGQPAYELLEGFQISRKVVELAASFPYISDPTLVLRCISESVTREVGRNSSTQDPFQNFSLLPAIQQAVRDEAGSNKTFYRRLHLRGSFSSNSSLRSAIDTFPVSPRDVALRWSDASPLELPDTYRLQTLQSSSVDGISQLALSSRTGKYLSTLAQRVAKNDKRTLSNKNLSSSHNKVKNRRKSQVQRKGPLIAKRPTLPTKETDRMFGARRTDSRRSEGAVPFNSRRSVEEDSWTEVERQELDHATSFVSDSMYLVMESPAGALYMGETVHFKVHALCDQSTLGRAAAGIGGKKKVAKDENDDMMHGTLFLTSYRLLFRSFHHHEEELVEVHLHNIAELAEFRVNGKLGPMSQLEVACKNFELLKFNFPGDAASGDAYVKISQILMGKLAPAAYVFARQPDTSGWAAYDPQAEFTRLGFKTPKSSAQIGGFRVTHVNNNYKMSPTYPSAFVVPASVSDGELRKISFFRARGRVPAVTYRHKNDAVVARCAQPLVGLRRKRCTSDEAYMAALRRECKGKLLFIDCRSQTSAYGNIALGGGFEVLDYYKETNIMFMGIENIHSMRDSIRKLFDLIKNEIRGNERPNWLSCLESTRWLEHVRSILVSCSVCVTKLVEGTSLVIHCSDGWDRTAQITALVKLCADPFYRTIKGFQVLIEQEWCAFGHQFRARSGHTDTQAGYWEDDSTSPVFMQFVDAVWQLMRQFPCSFEFSERYLIALLDEVYNFRNPFFLVPLSGGGSKSKSPTVLQCKWHTSSLAIWSSFYLRSLESNDSRDAWAKELQVTQRELQDQLSAAHQQLQSQVEQNSDLQSELEQLRRERAQLARLLEGEVYSDTLNGLLVHEEDEEEDGVLLSVTPVVILRPQATRSSID</sequence>
<dbReference type="RefSeq" id="XP_002998460.1">
    <property type="nucleotide sequence ID" value="XM_002998414.1"/>
</dbReference>
<feature type="region of interest" description="Disordered" evidence="5">
    <location>
        <begin position="435"/>
        <end position="463"/>
    </location>
</feature>
<dbReference type="OrthoDB" id="271628at2759"/>
<accession>D0N4K5</accession>
<dbReference type="InterPro" id="IPR029021">
    <property type="entry name" value="Prot-tyrosine_phosphatase-like"/>
</dbReference>
<evidence type="ECO:0000256" key="2">
    <source>
        <dbReference type="PIRSR" id="PIRSR630564-1"/>
    </source>
</evidence>
<dbReference type="InParanoid" id="D0N4K5"/>
<evidence type="ECO:0000256" key="5">
    <source>
        <dbReference type="SAM" id="MobiDB-lite"/>
    </source>
</evidence>
<dbReference type="KEGG" id="pif:PITG_06319"/>
<dbReference type="SMART" id="SM00404">
    <property type="entry name" value="PTPc_motif"/>
    <property type="match status" value="1"/>
</dbReference>
<dbReference type="VEuPathDB" id="FungiDB:PITG_06319"/>
<dbReference type="Gene3D" id="2.30.29.30">
    <property type="entry name" value="Pleckstrin-homology domain (PH domain)/Phosphotyrosine-binding domain (PTB)"/>
    <property type="match status" value="1"/>
</dbReference>
<dbReference type="SUPFAM" id="SSF52799">
    <property type="entry name" value="(Phosphotyrosine protein) phosphatases II"/>
    <property type="match status" value="1"/>
</dbReference>
<dbReference type="GeneID" id="9471474"/>
<dbReference type="InterPro" id="IPR010569">
    <property type="entry name" value="Myotubularin-like_Pase_dom"/>
</dbReference>
<name>D0N4K5_PHYIT</name>
<dbReference type="InterPro" id="IPR003595">
    <property type="entry name" value="Tyr_Pase_cat"/>
</dbReference>
<keyword evidence="4" id="KW-0175">Coiled coil</keyword>
<comment type="similarity">
    <text evidence="1">Belongs to the protein-tyrosine phosphatase family. Non-receptor class myotubularin subfamily.</text>
</comment>
<dbReference type="Gene3D" id="3.40.50.1440">
    <property type="entry name" value="Tubulin/FtsZ, GTPase domain"/>
    <property type="match status" value="1"/>
</dbReference>
<protein>
    <submittedName>
        <fullName evidence="7">Myotubularin-like protein</fullName>
    </submittedName>
</protein>
<dbReference type="InterPro" id="IPR029209">
    <property type="entry name" value="DML1/Misato_tubulin"/>
</dbReference>
<dbReference type="OMA" id="VHFKVHA"/>
<dbReference type="PROSITE" id="PS00383">
    <property type="entry name" value="TYR_PHOSPHATASE_1"/>
    <property type="match status" value="1"/>
</dbReference>
<dbReference type="HOGENOM" id="CLU_004898_0_0_1"/>
<dbReference type="Pfam" id="PF06602">
    <property type="entry name" value="Myotub-related"/>
    <property type="match status" value="1"/>
</dbReference>
<dbReference type="InterPro" id="IPR016130">
    <property type="entry name" value="Tyr_Pase_AS"/>
</dbReference>
<feature type="binding site" evidence="3">
    <location>
        <begin position="897"/>
        <end position="903"/>
    </location>
    <ligand>
        <name>substrate</name>
    </ligand>
</feature>
<proteinExistence type="inferred from homology"/>
<gene>
    <name evidence="7" type="ORF">PITG_06319</name>
</gene>
<feature type="domain" description="Myotubularin phosphatase" evidence="6">
    <location>
        <begin position="679"/>
        <end position="1076"/>
    </location>
</feature>
<dbReference type="InterPro" id="IPR030564">
    <property type="entry name" value="Myotubularin"/>
</dbReference>
<dbReference type="EMBL" id="DS028125">
    <property type="protein sequence ID" value="EEY69813.1"/>
    <property type="molecule type" value="Genomic_DNA"/>
</dbReference>
<organism evidence="7 8">
    <name type="scientific">Phytophthora infestans (strain T30-4)</name>
    <name type="common">Potato late blight agent</name>
    <dbReference type="NCBI Taxonomy" id="403677"/>
    <lineage>
        <taxon>Eukaryota</taxon>
        <taxon>Sar</taxon>
        <taxon>Stramenopiles</taxon>
        <taxon>Oomycota</taxon>
        <taxon>Peronosporomycetes</taxon>
        <taxon>Peronosporales</taxon>
        <taxon>Peronosporaceae</taxon>
        <taxon>Phytophthora</taxon>
    </lineage>
</organism>
<dbReference type="CDD" id="cd14507">
    <property type="entry name" value="PTP-MTM-like"/>
    <property type="match status" value="1"/>
</dbReference>
<dbReference type="InterPro" id="IPR036525">
    <property type="entry name" value="Tubulin/FtsZ_GTPase_sf"/>
</dbReference>
<dbReference type="GO" id="GO:0005737">
    <property type="term" value="C:cytoplasm"/>
    <property type="evidence" value="ECO:0007669"/>
    <property type="project" value="TreeGrafter"/>
</dbReference>
<dbReference type="PANTHER" id="PTHR10807">
    <property type="entry name" value="MYOTUBULARIN-RELATED"/>
    <property type="match status" value="1"/>
</dbReference>
<dbReference type="eggNOG" id="KOG4471">
    <property type="taxonomic scope" value="Eukaryota"/>
</dbReference>
<dbReference type="AlphaFoldDB" id="D0N4K5"/>
<evidence type="ECO:0000256" key="3">
    <source>
        <dbReference type="PIRSR" id="PIRSR630564-2"/>
    </source>
</evidence>
<dbReference type="SUPFAM" id="SSF50729">
    <property type="entry name" value="PH domain-like"/>
    <property type="match status" value="1"/>
</dbReference>
<keyword evidence="8" id="KW-1185">Reference proteome</keyword>
<dbReference type="SUPFAM" id="SSF52490">
    <property type="entry name" value="Tubulin nucleotide-binding domain-like"/>
    <property type="match status" value="1"/>
</dbReference>
<evidence type="ECO:0000256" key="1">
    <source>
        <dbReference type="ARBA" id="ARBA00007471"/>
    </source>
</evidence>
<evidence type="ECO:0000256" key="4">
    <source>
        <dbReference type="SAM" id="Coils"/>
    </source>
</evidence>
<reference evidence="8" key="1">
    <citation type="journal article" date="2009" name="Nature">
        <title>Genome sequence and analysis of the Irish potato famine pathogen Phytophthora infestans.</title>
        <authorList>
            <consortium name="The Broad Institute Genome Sequencing Platform"/>
            <person name="Haas B.J."/>
            <person name="Kamoun S."/>
            <person name="Zody M.C."/>
            <person name="Jiang R.H."/>
            <person name="Handsaker R.E."/>
            <person name="Cano L.M."/>
            <person name="Grabherr M."/>
            <person name="Kodira C.D."/>
            <person name="Raffaele S."/>
            <person name="Torto-Alalibo T."/>
            <person name="Bozkurt T.O."/>
            <person name="Ah-Fong A.M."/>
            <person name="Alvarado L."/>
            <person name="Anderson V.L."/>
            <person name="Armstrong M.R."/>
            <person name="Avrova A."/>
            <person name="Baxter L."/>
            <person name="Beynon J."/>
            <person name="Boevink P.C."/>
            <person name="Bollmann S.R."/>
            <person name="Bos J.I."/>
            <person name="Bulone V."/>
            <person name="Cai G."/>
            <person name="Cakir C."/>
            <person name="Carrington J.C."/>
            <person name="Chawner M."/>
            <person name="Conti L."/>
            <person name="Costanzo S."/>
            <person name="Ewan R."/>
            <person name="Fahlgren N."/>
            <person name="Fischbach M.A."/>
            <person name="Fugelstad J."/>
            <person name="Gilroy E.M."/>
            <person name="Gnerre S."/>
            <person name="Green P.J."/>
            <person name="Grenville-Briggs L.J."/>
            <person name="Griffith J."/>
            <person name="Grunwald N.J."/>
            <person name="Horn K."/>
            <person name="Horner N.R."/>
            <person name="Hu C.H."/>
            <person name="Huitema E."/>
            <person name="Jeong D.H."/>
            <person name="Jones A.M."/>
            <person name="Jones J.D."/>
            <person name="Jones R.W."/>
            <person name="Karlsson E.K."/>
            <person name="Kunjeti S.G."/>
            <person name="Lamour K."/>
            <person name="Liu Z."/>
            <person name="Ma L."/>
            <person name="Maclean D."/>
            <person name="Chibucos M.C."/>
            <person name="McDonald H."/>
            <person name="McWalters J."/>
            <person name="Meijer H.J."/>
            <person name="Morgan W."/>
            <person name="Morris P.F."/>
            <person name="Munro C.A."/>
            <person name="O'Neill K."/>
            <person name="Ospina-Giraldo M."/>
            <person name="Pinzon A."/>
            <person name="Pritchard L."/>
            <person name="Ramsahoye B."/>
            <person name="Ren Q."/>
            <person name="Restrepo S."/>
            <person name="Roy S."/>
            <person name="Sadanandom A."/>
            <person name="Savidor A."/>
            <person name="Schornack S."/>
            <person name="Schwartz D.C."/>
            <person name="Schumann U.D."/>
            <person name="Schwessinger B."/>
            <person name="Seyer L."/>
            <person name="Sharpe T."/>
            <person name="Silvar C."/>
            <person name="Song J."/>
            <person name="Studholme D.J."/>
            <person name="Sykes S."/>
            <person name="Thines M."/>
            <person name="van de Vondervoort P.J."/>
            <person name="Phuntumart V."/>
            <person name="Wawra S."/>
            <person name="Weide R."/>
            <person name="Win J."/>
            <person name="Young C."/>
            <person name="Zhou S."/>
            <person name="Fry W."/>
            <person name="Meyers B.C."/>
            <person name="van West P."/>
            <person name="Ristaino J."/>
            <person name="Govers F."/>
            <person name="Birch P.R."/>
            <person name="Whisson S.C."/>
            <person name="Judelson H.S."/>
            <person name="Nusbaum C."/>
        </authorList>
    </citation>
    <scope>NUCLEOTIDE SEQUENCE [LARGE SCALE GENOMIC DNA]</scope>
    <source>
        <strain evidence="8">T30-4</strain>
    </source>
</reference>
<evidence type="ECO:0000313" key="7">
    <source>
        <dbReference type="EMBL" id="EEY69813.1"/>
    </source>
</evidence>
<dbReference type="PANTHER" id="PTHR10807:SF128">
    <property type="entry name" value="PHOSPHATIDYLINOSITOL-3,5-BISPHOSPHATE 3-PHOSPHATASE"/>
    <property type="match status" value="1"/>
</dbReference>
<feature type="compositionally biased region" description="Basic residues" evidence="5">
    <location>
        <begin position="450"/>
        <end position="460"/>
    </location>
</feature>
<feature type="active site" description="Phosphocysteine intermediate" evidence="2">
    <location>
        <position position="897"/>
    </location>
</feature>
<dbReference type="Proteomes" id="UP000006643">
    <property type="component" value="Unassembled WGS sequence"/>
</dbReference>
<evidence type="ECO:0000313" key="8">
    <source>
        <dbReference type="Proteomes" id="UP000006643"/>
    </source>
</evidence>
<dbReference type="Pfam" id="PF14881">
    <property type="entry name" value="Tubulin_3"/>
    <property type="match status" value="1"/>
</dbReference>
<feature type="binding site" evidence="3">
    <location>
        <begin position="833"/>
        <end position="834"/>
    </location>
    <ligand>
        <name>substrate</name>
    </ligand>
</feature>
<dbReference type="PROSITE" id="PS51339">
    <property type="entry name" value="PPASE_MYOTUBULARIN"/>
    <property type="match status" value="1"/>
</dbReference>